<dbReference type="GO" id="GO:0046872">
    <property type="term" value="F:metal ion binding"/>
    <property type="evidence" value="ECO:0007669"/>
    <property type="project" value="UniProtKB-KW"/>
</dbReference>
<dbReference type="InterPro" id="IPR027417">
    <property type="entry name" value="P-loop_NTPase"/>
</dbReference>
<protein>
    <recommendedName>
        <fullName evidence="3">tRNA threonylcarbamoyladenosine biosynthesis protein TsaE</fullName>
    </recommendedName>
    <alternativeName>
        <fullName evidence="10">t(6)A37 threonylcarbamoyladenosine biosynthesis protein TsaE</fullName>
    </alternativeName>
</protein>
<dbReference type="EMBL" id="APPN01000059">
    <property type="protein sequence ID" value="ENV34200.1"/>
    <property type="molecule type" value="Genomic_DNA"/>
</dbReference>
<keyword evidence="9" id="KW-0460">Magnesium</keyword>
<dbReference type="PANTHER" id="PTHR33540:SF2">
    <property type="entry name" value="TRNA THREONYLCARBAMOYLADENOSINE BIOSYNTHESIS PROTEIN TSAE"/>
    <property type="match status" value="1"/>
</dbReference>
<reference evidence="11 12" key="1">
    <citation type="submission" date="2013-02" db="EMBL/GenBank/DDBJ databases">
        <title>The Genome Sequence of Acinetobacter gerneri CIP 107464.</title>
        <authorList>
            <consortium name="The Broad Institute Genome Sequencing Platform"/>
            <consortium name="The Broad Institute Genome Sequencing Center for Infectious Disease"/>
            <person name="Cerqueira G."/>
            <person name="Feldgarden M."/>
            <person name="Courvalin P."/>
            <person name="Perichon B."/>
            <person name="Grillot-Courvalin C."/>
            <person name="Clermont D."/>
            <person name="Rocha E."/>
            <person name="Yoon E.-J."/>
            <person name="Nemec A."/>
            <person name="Walker B."/>
            <person name="Young S.K."/>
            <person name="Zeng Q."/>
            <person name="Gargeya S."/>
            <person name="Fitzgerald M."/>
            <person name="Haas B."/>
            <person name="Abouelleil A."/>
            <person name="Alvarado L."/>
            <person name="Arachchi H.M."/>
            <person name="Berlin A.M."/>
            <person name="Chapman S.B."/>
            <person name="Dewar J."/>
            <person name="Goldberg J."/>
            <person name="Griggs A."/>
            <person name="Gujja S."/>
            <person name="Hansen M."/>
            <person name="Howarth C."/>
            <person name="Imamovic A."/>
            <person name="Larimer J."/>
            <person name="McCowan C."/>
            <person name="Murphy C."/>
            <person name="Neiman D."/>
            <person name="Pearson M."/>
            <person name="Priest M."/>
            <person name="Roberts A."/>
            <person name="Saif S."/>
            <person name="Shea T."/>
            <person name="Sisk P."/>
            <person name="Sykes S."/>
            <person name="Wortman J."/>
            <person name="Nusbaum C."/>
            <person name="Birren B."/>
        </authorList>
    </citation>
    <scope>NUCLEOTIDE SEQUENCE [LARGE SCALE GENOMIC DNA]</scope>
    <source>
        <strain evidence="11 12">CIP 107464</strain>
    </source>
</reference>
<keyword evidence="5" id="KW-0819">tRNA processing</keyword>
<dbReference type="GO" id="GO:0005737">
    <property type="term" value="C:cytoplasm"/>
    <property type="evidence" value="ECO:0007669"/>
    <property type="project" value="UniProtKB-SubCell"/>
</dbReference>
<keyword evidence="8" id="KW-0067">ATP-binding</keyword>
<dbReference type="HOGENOM" id="CLU_087829_2_2_6"/>
<evidence type="ECO:0000256" key="3">
    <source>
        <dbReference type="ARBA" id="ARBA00019010"/>
    </source>
</evidence>
<accession>N8ZRT7</accession>
<dbReference type="InterPro" id="IPR003442">
    <property type="entry name" value="T6A_TsaE"/>
</dbReference>
<comment type="caution">
    <text evidence="11">The sequence shown here is derived from an EMBL/GenBank/DDBJ whole genome shotgun (WGS) entry which is preliminary data.</text>
</comment>
<dbReference type="STRING" id="202952.GCA_000747725_02970"/>
<dbReference type="NCBIfam" id="TIGR00150">
    <property type="entry name" value="T6A_YjeE"/>
    <property type="match status" value="1"/>
</dbReference>
<dbReference type="GO" id="GO:0005524">
    <property type="term" value="F:ATP binding"/>
    <property type="evidence" value="ECO:0007669"/>
    <property type="project" value="UniProtKB-KW"/>
</dbReference>
<organism evidence="11 12">
    <name type="scientific">Acinetobacter gerneri DSM 14967 = CIP 107464 = MTCC 9824</name>
    <dbReference type="NCBI Taxonomy" id="1120926"/>
    <lineage>
        <taxon>Bacteria</taxon>
        <taxon>Pseudomonadati</taxon>
        <taxon>Pseudomonadota</taxon>
        <taxon>Gammaproteobacteria</taxon>
        <taxon>Moraxellales</taxon>
        <taxon>Moraxellaceae</taxon>
        <taxon>Acinetobacter</taxon>
    </lineage>
</organism>
<dbReference type="PANTHER" id="PTHR33540">
    <property type="entry name" value="TRNA THREONYLCARBAMOYLADENOSINE BIOSYNTHESIS PROTEIN TSAE"/>
    <property type="match status" value="1"/>
</dbReference>
<evidence type="ECO:0000313" key="11">
    <source>
        <dbReference type="EMBL" id="ENV34200.1"/>
    </source>
</evidence>
<gene>
    <name evidence="11" type="ORF">F960_01518</name>
</gene>
<proteinExistence type="inferred from homology"/>
<evidence type="ECO:0000256" key="2">
    <source>
        <dbReference type="ARBA" id="ARBA00007599"/>
    </source>
</evidence>
<dbReference type="SUPFAM" id="SSF52540">
    <property type="entry name" value="P-loop containing nucleoside triphosphate hydrolases"/>
    <property type="match status" value="1"/>
</dbReference>
<dbReference type="AlphaFoldDB" id="N8ZRT7"/>
<keyword evidence="4" id="KW-0963">Cytoplasm</keyword>
<evidence type="ECO:0000256" key="1">
    <source>
        <dbReference type="ARBA" id="ARBA00004496"/>
    </source>
</evidence>
<dbReference type="Proteomes" id="UP000013117">
    <property type="component" value="Unassembled WGS sequence"/>
</dbReference>
<evidence type="ECO:0000313" key="12">
    <source>
        <dbReference type="Proteomes" id="UP000013117"/>
    </source>
</evidence>
<dbReference type="GO" id="GO:0002949">
    <property type="term" value="P:tRNA threonylcarbamoyladenosine modification"/>
    <property type="evidence" value="ECO:0007669"/>
    <property type="project" value="InterPro"/>
</dbReference>
<evidence type="ECO:0000256" key="6">
    <source>
        <dbReference type="ARBA" id="ARBA00022723"/>
    </source>
</evidence>
<evidence type="ECO:0000256" key="7">
    <source>
        <dbReference type="ARBA" id="ARBA00022741"/>
    </source>
</evidence>
<keyword evidence="7" id="KW-0547">Nucleotide-binding</keyword>
<dbReference type="PATRIC" id="fig|1120926.3.peg.1458"/>
<sequence>MLSYSFALNHVVDPMLHSFKLTLSHEQDTQKLAETLAKQLNQGVIYLIGDLGAGKTTLTRYLLQSLGHQGAVKSPTYTLVEPYKINGKEIFHFDLYRLNDPYELELMGIRDYLDIPNALFLFEWPSKGGDEIPQADYVIEIEKSADDTSQEHMRFVTIHSNSLEFIQALQH</sequence>
<name>N8ZRT7_9GAMM</name>
<keyword evidence="12" id="KW-1185">Reference proteome</keyword>
<comment type="similarity">
    <text evidence="2">Belongs to the TsaE family.</text>
</comment>
<dbReference type="eggNOG" id="COG0802">
    <property type="taxonomic scope" value="Bacteria"/>
</dbReference>
<evidence type="ECO:0000256" key="9">
    <source>
        <dbReference type="ARBA" id="ARBA00022842"/>
    </source>
</evidence>
<dbReference type="Pfam" id="PF02367">
    <property type="entry name" value="TsaE"/>
    <property type="match status" value="1"/>
</dbReference>
<keyword evidence="6" id="KW-0479">Metal-binding</keyword>
<evidence type="ECO:0000256" key="8">
    <source>
        <dbReference type="ARBA" id="ARBA00022840"/>
    </source>
</evidence>
<comment type="subcellular location">
    <subcellularLocation>
        <location evidence="1">Cytoplasm</location>
    </subcellularLocation>
</comment>
<evidence type="ECO:0000256" key="10">
    <source>
        <dbReference type="ARBA" id="ARBA00032441"/>
    </source>
</evidence>
<evidence type="ECO:0000256" key="5">
    <source>
        <dbReference type="ARBA" id="ARBA00022694"/>
    </source>
</evidence>
<dbReference type="Gene3D" id="3.40.50.300">
    <property type="entry name" value="P-loop containing nucleotide triphosphate hydrolases"/>
    <property type="match status" value="1"/>
</dbReference>
<evidence type="ECO:0000256" key="4">
    <source>
        <dbReference type="ARBA" id="ARBA00022490"/>
    </source>
</evidence>